<evidence type="ECO:0000256" key="1">
    <source>
        <dbReference type="ARBA" id="ARBA00004167"/>
    </source>
</evidence>
<dbReference type="GO" id="GO:0005886">
    <property type="term" value="C:plasma membrane"/>
    <property type="evidence" value="ECO:0007669"/>
    <property type="project" value="InterPro"/>
</dbReference>
<dbReference type="Pfam" id="PF04357">
    <property type="entry name" value="TamB"/>
    <property type="match status" value="1"/>
</dbReference>
<keyword evidence="3 5" id="KW-1133">Transmembrane helix</keyword>
<dbReference type="PANTHER" id="PTHR36985:SF1">
    <property type="entry name" value="TRANSLOCATION AND ASSEMBLY MODULE SUBUNIT TAMB"/>
    <property type="match status" value="1"/>
</dbReference>
<evidence type="ECO:0000256" key="2">
    <source>
        <dbReference type="ARBA" id="ARBA00022692"/>
    </source>
</evidence>
<name>A0A7R6SYH2_9BACT</name>
<dbReference type="GO" id="GO:0097347">
    <property type="term" value="C:TAM protein secretion complex"/>
    <property type="evidence" value="ECO:0007669"/>
    <property type="project" value="TreeGrafter"/>
</dbReference>
<feature type="domain" description="Translocation and assembly module TamB C-terminal" evidence="6">
    <location>
        <begin position="933"/>
        <end position="1174"/>
    </location>
</feature>
<dbReference type="PANTHER" id="PTHR36985">
    <property type="entry name" value="TRANSLOCATION AND ASSEMBLY MODULE SUBUNIT TAMB"/>
    <property type="match status" value="1"/>
</dbReference>
<dbReference type="EMBL" id="AP017470">
    <property type="protein sequence ID" value="BBB31727.1"/>
    <property type="molecule type" value="Genomic_DNA"/>
</dbReference>
<accession>A0A7R6SYH2</accession>
<feature type="transmembrane region" description="Helical" evidence="5">
    <location>
        <begin position="9"/>
        <end position="29"/>
    </location>
</feature>
<protein>
    <recommendedName>
        <fullName evidence="6">Translocation and assembly module TamB C-terminal domain-containing protein</fullName>
    </recommendedName>
</protein>
<keyword evidence="8" id="KW-1185">Reference proteome</keyword>
<comment type="subcellular location">
    <subcellularLocation>
        <location evidence="1">Membrane</location>
        <topology evidence="1">Single-pass membrane protein</topology>
    </subcellularLocation>
</comment>
<evidence type="ECO:0000313" key="7">
    <source>
        <dbReference type="EMBL" id="BBB31727.1"/>
    </source>
</evidence>
<keyword evidence="4 5" id="KW-0472">Membrane</keyword>
<dbReference type="AlphaFoldDB" id="A0A7R6SYH2"/>
<evidence type="ECO:0000259" key="6">
    <source>
        <dbReference type="Pfam" id="PF04357"/>
    </source>
</evidence>
<evidence type="ECO:0000256" key="4">
    <source>
        <dbReference type="ARBA" id="ARBA00023136"/>
    </source>
</evidence>
<reference evidence="7 8" key="1">
    <citation type="journal article" date="2012" name="Extremophiles">
        <title>Thermotomaculum hydrothermale gen. nov., sp. nov., a novel heterotrophic thermophile within the phylum Acidobacteria from a deep-sea hydrothermal vent chimney in the Southern Okinawa Trough.</title>
        <authorList>
            <person name="Izumi H."/>
            <person name="Nunoura T."/>
            <person name="Miyazaki M."/>
            <person name="Mino S."/>
            <person name="Toki T."/>
            <person name="Takai K."/>
            <person name="Sako Y."/>
            <person name="Sawabe T."/>
            <person name="Nakagawa S."/>
        </authorList>
    </citation>
    <scope>NUCLEOTIDE SEQUENCE [LARGE SCALE GENOMIC DNA]</scope>
    <source>
        <strain evidence="7 8">AC55</strain>
    </source>
</reference>
<dbReference type="RefSeq" id="WP_201328059.1">
    <property type="nucleotide sequence ID" value="NZ_AP017470.1"/>
</dbReference>
<evidence type="ECO:0000256" key="5">
    <source>
        <dbReference type="SAM" id="Phobius"/>
    </source>
</evidence>
<dbReference type="Proteomes" id="UP000595564">
    <property type="component" value="Chromosome"/>
</dbReference>
<evidence type="ECO:0000256" key="3">
    <source>
        <dbReference type="ARBA" id="ARBA00022989"/>
    </source>
</evidence>
<dbReference type="InterPro" id="IPR007452">
    <property type="entry name" value="TamB_C"/>
</dbReference>
<proteinExistence type="predicted"/>
<dbReference type="GO" id="GO:0009306">
    <property type="term" value="P:protein secretion"/>
    <property type="evidence" value="ECO:0007669"/>
    <property type="project" value="InterPro"/>
</dbReference>
<evidence type="ECO:0000313" key="8">
    <source>
        <dbReference type="Proteomes" id="UP000595564"/>
    </source>
</evidence>
<organism evidence="7 8">
    <name type="scientific">Thermotomaculum hydrothermale</name>
    <dbReference type="NCBI Taxonomy" id="981385"/>
    <lineage>
        <taxon>Bacteria</taxon>
        <taxon>Pseudomonadati</taxon>
        <taxon>Acidobacteriota</taxon>
        <taxon>Holophagae</taxon>
        <taxon>Thermotomaculales</taxon>
        <taxon>Thermotomaculaceae</taxon>
        <taxon>Thermotomaculum</taxon>
    </lineage>
</organism>
<keyword evidence="2 5" id="KW-0812">Transmembrane</keyword>
<sequence length="1178" mass="130642">MIGKIFKFIGYTILILIISLLIFVNTALFDKFLENRLKEQVLFTTGLELSFSKFYVSFFKGKLLAENIKLSNALTIKKIDLDIKSSRLLFAKLDIERARVYGVSVNIDRDFKIKSFSKNPKKLDKSGFESLIIRDFRLENVSVKFSDREGNVASFVSKDFLIQAGFNAKDGTYSGVIAFNNGQVVYNNNPYLLNVACYFDFNENSITIKELSISSGGLKIKSKGKFAKGKSEISIKGKADLFKLTKVEELKNVTVAFNLNGDVNVLKGDIFLTDGKRKAKGFLTINIPEKKVSVKNLSGNFKDHFISLDGNVSFKKKLKIALEASIKGKFLKNFHVNLDIEKAKEWNYNARFYGVDCGNGVCGVKVISGKIPKLSTVKLNLPILKTDIENNSGWIDLNLKQARVFAHGDFFKNGNLFSGLLTVKKLNLLGLNFPKMDANLTIKSKDYVVFDSILLKDGEGTAKLKGEFKNNKLNIKAKLNDFPFKKALFFLDKETLDQIEIFGAVEGDLNISGKYDNPEVEGSVTLLHSNIYGLYFSSVNSDFLYKNSVLKLDNTILEAGDGFMKGGGKINFDNEKIDLKFKGKDIELNYIPLEDLYAENSTGQVKIFGTLSDLKIDSNFSIQDVVFSDLSFGAGDFSLSMRNNDINLDFILKNGLSGKGIIKNGEEMDFNFKANKFIYNDGENSVVVSGEFGFTGKTDDLNTLSGSGKINSLEVKKGELFNLQAKNADFKMQGMVLTSSKLILTQSFPQLRIDMTNINLNIDKDEISSDLKFSGDAALVNNILKDQEIEGVSVNGELNGNFKLYGIIYSPFYSGDLGFKGSVDLKDAGYFVENANLKVTVDYDVFEIKNFYGKIKNGSINVSGTIIGSNIDLQAKVDSIPVDIPGFYADASGLVFLKSLTEEGRYSASGYLELKNGVLNVEQMLSGESEESFLDNVELDLKVSLEGVTYSDPDITLLFGKSNLKMRGSAANPVLSGVQLISKDSFLNIGNNRFYVERGRLVFNNPLENTPYVNIVASADLNNYRVRCFLKGSADKINIKFASDPPLSQNKILSVLFGGGINTGIYDFFHTGAEENLSGVGAALALNTLLSSFNSKMRKTLKVDRFFISSQVFDVTRSPSPVMSFEKDLSSRLSFLYAQSLDTGGNLIELSYHMAGKRNIYIRNEIDGSVTLEFEIIK</sequence>
<gene>
    <name evidence="7" type="ORF">TTHT_0078</name>
</gene>
<dbReference type="KEGG" id="thyd:TTHT_0078"/>